<evidence type="ECO:0000256" key="2">
    <source>
        <dbReference type="ARBA" id="ARBA00022801"/>
    </source>
</evidence>
<dbReference type="RefSeq" id="WP_310273477.1">
    <property type="nucleotide sequence ID" value="NZ_JAVDWR010000001.1"/>
</dbReference>
<dbReference type="InterPro" id="IPR013148">
    <property type="entry name" value="Glyco_hydro_32_N"/>
</dbReference>
<feature type="domain" description="Glycosyl hydrolase family 32 N-terminal" evidence="4">
    <location>
        <begin position="89"/>
        <end position="257"/>
    </location>
</feature>
<evidence type="ECO:0000259" key="4">
    <source>
        <dbReference type="Pfam" id="PF00251"/>
    </source>
</evidence>
<evidence type="ECO:0000256" key="3">
    <source>
        <dbReference type="ARBA" id="ARBA00023295"/>
    </source>
</evidence>
<keyword evidence="6" id="KW-1185">Reference proteome</keyword>
<protein>
    <submittedName>
        <fullName evidence="5">GH43/DUF377 family glycosyl hydrolase</fullName>
    </submittedName>
</protein>
<dbReference type="InterPro" id="IPR023296">
    <property type="entry name" value="Glyco_hydro_beta-prop_sf"/>
</dbReference>
<evidence type="ECO:0000313" key="6">
    <source>
        <dbReference type="Proteomes" id="UP001257909"/>
    </source>
</evidence>
<dbReference type="Gene3D" id="2.115.10.20">
    <property type="entry name" value="Glycosyl hydrolase domain, family 43"/>
    <property type="match status" value="2"/>
</dbReference>
<keyword evidence="2 5" id="KW-0378">Hydrolase</keyword>
<dbReference type="EMBL" id="JAVDWR010000001">
    <property type="protein sequence ID" value="MDR7119173.1"/>
    <property type="molecule type" value="Genomic_DNA"/>
</dbReference>
<sequence length="324" mass="36752">MQLTWEKLGLVFDPELIPERPDWMVNFAQAPNVVIFDSFIRVFFCCRPKPDENKQFVSYCAFVDLDKTDLFKVLNISQKPLLSLGDLGTFDEFGTYPVSVTEDGGELIAIYGGWQRCESVPFNISLGLARSHDKGVSFTKHGPGPVLSHSPNEPFIVTSPKLRKYNDTWYLAYTAGRKWILDEEGRPEIIYKMRMATSKDLVNWTRLDRDIIDSKLGDDEAQACPDIFYAAGKYHMFFCYRQGLDFRSNKNNSYRIGYASSVDLQQWHRDDSKVDLDVSETGWDAEMVAYPTVFELDGTVYMLYAGNGNGKTGFGLAKLHGALG</sequence>
<keyword evidence="3" id="KW-0326">Glycosidase</keyword>
<dbReference type="Proteomes" id="UP001257909">
    <property type="component" value="Unassembled WGS sequence"/>
</dbReference>
<gene>
    <name evidence="5" type="ORF">J2W69_000088</name>
</gene>
<evidence type="ECO:0000313" key="5">
    <source>
        <dbReference type="EMBL" id="MDR7119173.1"/>
    </source>
</evidence>
<dbReference type="SUPFAM" id="SSF75005">
    <property type="entry name" value="Arabinanase/levansucrase/invertase"/>
    <property type="match status" value="1"/>
</dbReference>
<dbReference type="PANTHER" id="PTHR35279">
    <property type="match status" value="1"/>
</dbReference>
<comment type="similarity">
    <text evidence="1">Belongs to the glycosyl hydrolase 32 family.</text>
</comment>
<dbReference type="GO" id="GO:0016787">
    <property type="term" value="F:hydrolase activity"/>
    <property type="evidence" value="ECO:0007669"/>
    <property type="project" value="UniProtKB-KW"/>
</dbReference>
<evidence type="ECO:0000256" key="1">
    <source>
        <dbReference type="ARBA" id="ARBA00009902"/>
    </source>
</evidence>
<dbReference type="PANTHER" id="PTHR35279:SF1">
    <property type="entry name" value="ARABINANASE_LEVANSUCRASE_INVERTASE"/>
    <property type="match status" value="1"/>
</dbReference>
<comment type="caution">
    <text evidence="5">The sequence shown here is derived from an EMBL/GenBank/DDBJ whole genome shotgun (WGS) entry which is preliminary data.</text>
</comment>
<reference evidence="5 6" key="1">
    <citation type="submission" date="2023-07" db="EMBL/GenBank/DDBJ databases">
        <title>Sorghum-associated microbial communities from plants grown in Nebraska, USA.</title>
        <authorList>
            <person name="Schachtman D."/>
        </authorList>
    </citation>
    <scope>NUCLEOTIDE SEQUENCE [LARGE SCALE GENOMIC DNA]</scope>
    <source>
        <strain evidence="5 6">4138</strain>
    </source>
</reference>
<accession>A0ABU1VTX8</accession>
<organism evidence="5 6">
    <name type="scientific">Rheinheimera soli</name>
    <dbReference type="NCBI Taxonomy" id="443616"/>
    <lineage>
        <taxon>Bacteria</taxon>
        <taxon>Pseudomonadati</taxon>
        <taxon>Pseudomonadota</taxon>
        <taxon>Gammaproteobacteria</taxon>
        <taxon>Chromatiales</taxon>
        <taxon>Chromatiaceae</taxon>
        <taxon>Rheinheimera</taxon>
    </lineage>
</organism>
<proteinExistence type="inferred from homology"/>
<dbReference type="Pfam" id="PF00251">
    <property type="entry name" value="Glyco_hydro_32N"/>
    <property type="match status" value="1"/>
</dbReference>
<name>A0ABU1VTX8_9GAMM</name>